<dbReference type="Gene3D" id="3.40.50.300">
    <property type="entry name" value="P-loop containing nucleotide triphosphate hydrolases"/>
    <property type="match status" value="1"/>
</dbReference>
<dbReference type="OrthoDB" id="439792at2759"/>
<organism evidence="3">
    <name type="scientific">Echinostoma caproni</name>
    <dbReference type="NCBI Taxonomy" id="27848"/>
    <lineage>
        <taxon>Eukaryota</taxon>
        <taxon>Metazoa</taxon>
        <taxon>Spiralia</taxon>
        <taxon>Lophotrochozoa</taxon>
        <taxon>Platyhelminthes</taxon>
        <taxon>Trematoda</taxon>
        <taxon>Digenea</taxon>
        <taxon>Plagiorchiida</taxon>
        <taxon>Echinostomata</taxon>
        <taxon>Echinostomatoidea</taxon>
        <taxon>Echinostomatidae</taxon>
        <taxon>Echinostoma</taxon>
    </lineage>
</organism>
<gene>
    <name evidence="1" type="ORF">ECPE_LOCUS10172</name>
</gene>
<evidence type="ECO:0000313" key="3">
    <source>
        <dbReference type="WBParaSite" id="ECPE_0001020401-mRNA-1"/>
    </source>
</evidence>
<reference evidence="1 2" key="2">
    <citation type="submission" date="2018-11" db="EMBL/GenBank/DDBJ databases">
        <authorList>
            <consortium name="Pathogen Informatics"/>
        </authorList>
    </citation>
    <scope>NUCLEOTIDE SEQUENCE [LARGE SCALE GENOMIC DNA]</scope>
    <source>
        <strain evidence="1 2">Egypt</strain>
    </source>
</reference>
<name>A0A183AT87_9TREM</name>
<protein>
    <submittedName>
        <fullName evidence="3">Cytidylate_kin domain-containing protein</fullName>
    </submittedName>
</protein>
<proteinExistence type="predicted"/>
<reference evidence="3" key="1">
    <citation type="submission" date="2016-06" db="UniProtKB">
        <authorList>
            <consortium name="WormBaseParasite"/>
        </authorList>
    </citation>
    <scope>IDENTIFICATION</scope>
</reference>
<accession>A0A183AT87</accession>
<dbReference type="WBParaSite" id="ECPE_0001020401-mRNA-1">
    <property type="protein sequence ID" value="ECPE_0001020401-mRNA-1"/>
    <property type="gene ID" value="ECPE_0001020401"/>
</dbReference>
<dbReference type="InterPro" id="IPR027417">
    <property type="entry name" value="P-loop_NTPase"/>
</dbReference>
<keyword evidence="2" id="KW-1185">Reference proteome</keyword>
<dbReference type="Proteomes" id="UP000272942">
    <property type="component" value="Unassembled WGS sequence"/>
</dbReference>
<evidence type="ECO:0000313" key="1">
    <source>
        <dbReference type="EMBL" id="VDP86600.1"/>
    </source>
</evidence>
<dbReference type="CDD" id="cd02019">
    <property type="entry name" value="NK"/>
    <property type="match status" value="1"/>
</dbReference>
<dbReference type="EMBL" id="UZAN01048620">
    <property type="protein sequence ID" value="VDP86600.1"/>
    <property type="molecule type" value="Genomic_DNA"/>
</dbReference>
<evidence type="ECO:0000313" key="2">
    <source>
        <dbReference type="Proteomes" id="UP000272942"/>
    </source>
</evidence>
<dbReference type="SUPFAM" id="SSF52540">
    <property type="entry name" value="P-loop containing nucleoside triphosphate hydrolases"/>
    <property type="match status" value="1"/>
</dbReference>
<dbReference type="AlphaFoldDB" id="A0A183AT87"/>
<sequence>MQNLLIRLQGMNLYPSVAPIRFFSAPGAEEEEAVPEDMETEELFQALATKKMPGPRCRWQRSRWQRFCPVALYQGILAYGRPELTVGFLGHIFCLSKPEYLTDFVRNPRPYLLPPQPRPPFRVVIVGPTSSGKSTIVRLLAEQYRARVIDLVGMLQEEHDAVLTKRLADVEAETEVAVIAEVKERHEQEMLTLRENKLTQNATDNISGVIAQELEQEAMDTVAQELTDDTQESNLLIPVDKNHPEVKTRVREALNKAKQLPVELDVNIYVDALRAAVEEAEEQLLMAIRSQIGIMRCSATCPLQDHFLHAGLDGVGSRLRFFTRVAVPARGDSVG</sequence>